<dbReference type="InterPro" id="IPR046641">
    <property type="entry name" value="DUF6753"/>
</dbReference>
<dbReference type="KEGG" id="npu:Npun_BR206"/>
<keyword evidence="2" id="KW-1185">Reference proteome</keyword>
<keyword evidence="1" id="KW-0614">Plasmid</keyword>
<gene>
    <name evidence="1" type="ordered locus">Npun_BR206</name>
</gene>
<accession>B2JBM3</accession>
<name>B2JBM3_NOSP7</name>
<dbReference type="HOGENOM" id="CLU_077634_0_0_3"/>
<dbReference type="PhylomeDB" id="B2JBM3"/>
<geneLocation type="plasmid" evidence="1 2">
    <name>pNPUN02</name>
</geneLocation>
<proteinExistence type="predicted"/>
<dbReference type="OrthoDB" id="483132at2"/>
<organism evidence="1 2">
    <name type="scientific">Nostoc punctiforme (strain ATCC 29133 / PCC 73102)</name>
    <dbReference type="NCBI Taxonomy" id="63737"/>
    <lineage>
        <taxon>Bacteria</taxon>
        <taxon>Bacillati</taxon>
        <taxon>Cyanobacteriota</taxon>
        <taxon>Cyanophyceae</taxon>
        <taxon>Nostocales</taxon>
        <taxon>Nostocaceae</taxon>
        <taxon>Nostoc</taxon>
    </lineage>
</organism>
<evidence type="ECO:0000313" key="1">
    <source>
        <dbReference type="EMBL" id="ACC85327.1"/>
    </source>
</evidence>
<dbReference type="AlphaFoldDB" id="B2JBM3"/>
<dbReference type="Pfam" id="PF20538">
    <property type="entry name" value="DUF6753"/>
    <property type="match status" value="1"/>
</dbReference>
<dbReference type="RefSeq" id="WP_012413333.1">
    <property type="nucleotide sequence ID" value="NC_010632.1"/>
</dbReference>
<dbReference type="EnsemblBacteria" id="ACC85327">
    <property type="protein sequence ID" value="ACC85327"/>
    <property type="gene ID" value="Npun_BR206"/>
</dbReference>
<evidence type="ECO:0000313" key="2">
    <source>
        <dbReference type="Proteomes" id="UP000001191"/>
    </source>
</evidence>
<dbReference type="EMBL" id="CP001039">
    <property type="protein sequence ID" value="ACC85327.1"/>
    <property type="molecule type" value="Genomic_DNA"/>
</dbReference>
<dbReference type="Proteomes" id="UP000001191">
    <property type="component" value="Plasmid pNPUN02"/>
</dbReference>
<protein>
    <submittedName>
        <fullName evidence="1">Uncharacterized protein</fullName>
    </submittedName>
</protein>
<sequence>MRVQDTLQGYSPSEQKRIVEGAYKLGITPDDPVFRMMATLGRYEETIIDLQARMEAMIEAWAALIDQKLDKTSKQAESMHYTVVSNAVRDEIKKIKPTGTGMKVQAGWGLGTVSLVCGLVAAGSTLLGSLTTWNLVQNIGTNQSVVVSRNEIKILQWAKSQEGKQMYQIILKNQAAIEACQTQQSKTQGYCLIQVSNTNSPK</sequence>
<reference evidence="2" key="1">
    <citation type="submission" date="2008-04" db="EMBL/GenBank/DDBJ databases">
        <title>Complete sequence of plasmid 2 of Nostoc punctiforme ATCC 29133.</title>
        <authorList>
            <consortium name="US DOE Joint Genome Institute"/>
            <person name="Copeland A."/>
            <person name="Lucas S."/>
            <person name="Lapidus A."/>
            <person name="Glavina del Rio T."/>
            <person name="Dalin E."/>
            <person name="Tice H."/>
            <person name="Pitluck S."/>
            <person name="Chain P."/>
            <person name="Malfatti S."/>
            <person name="Shin M."/>
            <person name="Vergez L."/>
            <person name="Schmutz J."/>
            <person name="Larimer F."/>
            <person name="Land M."/>
            <person name="Hauser L."/>
            <person name="Kyrpides N."/>
            <person name="Kim E."/>
            <person name="Meeks J.C."/>
            <person name="Elhai J."/>
            <person name="Campbell E.L."/>
            <person name="Thiel T."/>
            <person name="Longmire J."/>
            <person name="Potts M."/>
            <person name="Atlas R."/>
        </authorList>
    </citation>
    <scope>NUCLEOTIDE SEQUENCE [LARGE SCALE GENOMIC DNA]</scope>
    <source>
        <strain evidence="2">ATCC 29133 / PCC 73102</strain>
        <plasmid evidence="2">Plasmid pNPUN02</plasmid>
    </source>
</reference>